<comment type="catalytic activity">
    <reaction evidence="1">
        <text>(4aS,6R)-4a-hydroxy-L-erythro-5,6,7,8-tetrahydrobiopterin = (6R)-L-erythro-6,7-dihydrobiopterin + H2O</text>
        <dbReference type="Rhea" id="RHEA:11920"/>
        <dbReference type="ChEBI" id="CHEBI:15377"/>
        <dbReference type="ChEBI" id="CHEBI:15642"/>
        <dbReference type="ChEBI" id="CHEBI:43120"/>
        <dbReference type="EC" id="4.2.1.96"/>
    </reaction>
</comment>
<keyword evidence="4" id="KW-0456">Lyase</keyword>
<dbReference type="GO" id="GO:0008124">
    <property type="term" value="F:4-alpha-hydroxytetrahydrobiopterin dehydratase activity"/>
    <property type="evidence" value="ECO:0007669"/>
    <property type="project" value="UniProtKB-EC"/>
</dbReference>
<dbReference type="Gene3D" id="3.30.1360.20">
    <property type="entry name" value="Transcriptional coactivator/pterin dehydratase"/>
    <property type="match status" value="1"/>
</dbReference>
<protein>
    <recommendedName>
        <fullName evidence="3">4a-hydroxytetrahydrobiopterin dehydratase</fullName>
        <ecNumber evidence="3">4.2.1.96</ecNumber>
    </recommendedName>
    <alternativeName>
        <fullName evidence="5">4-alpha-hydroxy-tetrahydropterin dehydratase</fullName>
    </alternativeName>
</protein>
<evidence type="ECO:0000256" key="1">
    <source>
        <dbReference type="ARBA" id="ARBA00001554"/>
    </source>
</evidence>
<evidence type="ECO:0000256" key="2">
    <source>
        <dbReference type="ARBA" id="ARBA00006472"/>
    </source>
</evidence>
<dbReference type="EMBL" id="JASFZW010000005">
    <property type="protein sequence ID" value="KAK2078189.1"/>
    <property type="molecule type" value="Genomic_DNA"/>
</dbReference>
<comment type="similarity">
    <text evidence="2">Belongs to the pterin-4-alpha-carbinolamine dehydratase family.</text>
</comment>
<proteinExistence type="inferred from homology"/>
<evidence type="ECO:0000256" key="3">
    <source>
        <dbReference type="ARBA" id="ARBA00013252"/>
    </source>
</evidence>
<evidence type="ECO:0000256" key="6">
    <source>
        <dbReference type="SAM" id="MobiDB-lite"/>
    </source>
</evidence>
<dbReference type="PANTHER" id="PTHR12599:SF0">
    <property type="entry name" value="PTERIN-4-ALPHA-CARBINOLAMINE DEHYDRATASE"/>
    <property type="match status" value="1"/>
</dbReference>
<dbReference type="Proteomes" id="UP001255856">
    <property type="component" value="Unassembled WGS sequence"/>
</dbReference>
<dbReference type="EC" id="4.2.1.96" evidence="3"/>
<dbReference type="Pfam" id="PF01329">
    <property type="entry name" value="Pterin_4a"/>
    <property type="match status" value="1"/>
</dbReference>
<evidence type="ECO:0000256" key="5">
    <source>
        <dbReference type="ARBA" id="ARBA00030497"/>
    </source>
</evidence>
<organism evidence="7 8">
    <name type="scientific">Prototheca wickerhamii</name>
    <dbReference type="NCBI Taxonomy" id="3111"/>
    <lineage>
        <taxon>Eukaryota</taxon>
        <taxon>Viridiplantae</taxon>
        <taxon>Chlorophyta</taxon>
        <taxon>core chlorophytes</taxon>
        <taxon>Trebouxiophyceae</taxon>
        <taxon>Chlorellales</taxon>
        <taxon>Chlorellaceae</taxon>
        <taxon>Prototheca</taxon>
    </lineage>
</organism>
<dbReference type="InterPro" id="IPR036428">
    <property type="entry name" value="PCD_sf"/>
</dbReference>
<gene>
    <name evidence="7" type="ORF">QBZ16_004057</name>
</gene>
<evidence type="ECO:0000313" key="7">
    <source>
        <dbReference type="EMBL" id="KAK2078189.1"/>
    </source>
</evidence>
<dbReference type="AlphaFoldDB" id="A0AAD9IJA8"/>
<comment type="caution">
    <text evidence="7">The sequence shown here is derived from an EMBL/GenBank/DDBJ whole genome shotgun (WGS) entry which is preliminary data.</text>
</comment>
<sequence>MSIVGQAHRQTSDPAFEPSVTRGTTDKVVTSIEDLGSKRCLACEGGEVDPLTDDQISHLASLVPGWEVGTTEKGEKCITHKWRVRNFLAGLELFKRVATVAEAEGHHPDLHLVSYNQVTAQLTTHAAGGLTENDFIMAAKIDKVDLSDVLSRRRAKTAA</sequence>
<dbReference type="PANTHER" id="PTHR12599">
    <property type="entry name" value="PTERIN-4-ALPHA-CARBINOLAMINE DEHYDRATASE"/>
    <property type="match status" value="1"/>
</dbReference>
<dbReference type="GO" id="GO:0006729">
    <property type="term" value="P:tetrahydrobiopterin biosynthetic process"/>
    <property type="evidence" value="ECO:0007669"/>
    <property type="project" value="InterPro"/>
</dbReference>
<accession>A0AAD9IJA8</accession>
<evidence type="ECO:0000313" key="8">
    <source>
        <dbReference type="Proteomes" id="UP001255856"/>
    </source>
</evidence>
<dbReference type="SUPFAM" id="SSF55248">
    <property type="entry name" value="PCD-like"/>
    <property type="match status" value="1"/>
</dbReference>
<feature type="region of interest" description="Disordered" evidence="6">
    <location>
        <begin position="1"/>
        <end position="23"/>
    </location>
</feature>
<evidence type="ECO:0000256" key="4">
    <source>
        <dbReference type="ARBA" id="ARBA00023239"/>
    </source>
</evidence>
<dbReference type="InterPro" id="IPR001533">
    <property type="entry name" value="Pterin_deHydtase"/>
</dbReference>
<reference evidence="7" key="1">
    <citation type="submission" date="2021-01" db="EMBL/GenBank/DDBJ databases">
        <authorList>
            <person name="Eckstrom K.M.E."/>
        </authorList>
    </citation>
    <scope>NUCLEOTIDE SEQUENCE</scope>
    <source>
        <strain evidence="7">UVCC 0001</strain>
    </source>
</reference>
<keyword evidence="8" id="KW-1185">Reference proteome</keyword>
<name>A0AAD9IJA8_PROWI</name>